<protein>
    <submittedName>
        <fullName evidence="3">Uncharacterized protein LOC111122769</fullName>
    </submittedName>
</protein>
<dbReference type="GeneID" id="111122769"/>
<evidence type="ECO:0000256" key="1">
    <source>
        <dbReference type="SAM" id="Phobius"/>
    </source>
</evidence>
<dbReference type="Proteomes" id="UP000694844">
    <property type="component" value="Chromosome 3"/>
</dbReference>
<feature type="transmembrane region" description="Helical" evidence="1">
    <location>
        <begin position="115"/>
        <end position="135"/>
    </location>
</feature>
<gene>
    <name evidence="3" type="primary">LOC111122769</name>
</gene>
<feature type="transmembrane region" description="Helical" evidence="1">
    <location>
        <begin position="83"/>
        <end position="103"/>
    </location>
</feature>
<dbReference type="OrthoDB" id="6117380at2759"/>
<dbReference type="KEGG" id="cvn:111122769"/>
<keyword evidence="1" id="KW-1133">Transmembrane helix</keyword>
<dbReference type="RefSeq" id="XP_022320376.1">
    <property type="nucleotide sequence ID" value="XM_022464668.1"/>
</dbReference>
<keyword evidence="2" id="KW-1185">Reference proteome</keyword>
<accession>A0A8B8D0T2</accession>
<name>A0A8B8D0T2_CRAVI</name>
<keyword evidence="1" id="KW-0472">Membrane</keyword>
<evidence type="ECO:0000313" key="2">
    <source>
        <dbReference type="Proteomes" id="UP000694844"/>
    </source>
</evidence>
<reference evidence="3" key="1">
    <citation type="submission" date="2025-08" db="UniProtKB">
        <authorList>
            <consortium name="RefSeq"/>
        </authorList>
    </citation>
    <scope>IDENTIFICATION</scope>
    <source>
        <tissue evidence="3">Whole sample</tissue>
    </source>
</reference>
<organism evidence="2 3">
    <name type="scientific">Crassostrea virginica</name>
    <name type="common">Eastern oyster</name>
    <dbReference type="NCBI Taxonomy" id="6565"/>
    <lineage>
        <taxon>Eukaryota</taxon>
        <taxon>Metazoa</taxon>
        <taxon>Spiralia</taxon>
        <taxon>Lophotrochozoa</taxon>
        <taxon>Mollusca</taxon>
        <taxon>Bivalvia</taxon>
        <taxon>Autobranchia</taxon>
        <taxon>Pteriomorphia</taxon>
        <taxon>Ostreida</taxon>
        <taxon>Ostreoidea</taxon>
        <taxon>Ostreidae</taxon>
        <taxon>Crassostrea</taxon>
    </lineage>
</organism>
<sequence length="253" mass="28739">MDPVSSEQNALGSVFGMKEFQALQPVTWALMGLVILIISLSHDISQLKPCDLETALDTIYLEFTPHPCKYNAIKEMTTEIRTLAAFQLMWMFTLLFSVPRVIWLSPGKKGRRLTVFILVYYAVSMAFYISFLYYYKKMNDAKEAQTNVNYVKLQSAMVSELERRYSSDNISSGDKYSQAWNNFFIQYDCCAVREVQGTTNDFDNTPWCTTNGACHANASQIPKTCCKDVTQDDYKNAPATCHESVNSGTYRPA</sequence>
<evidence type="ECO:0000313" key="3">
    <source>
        <dbReference type="RefSeq" id="XP_022320376.1"/>
    </source>
</evidence>
<dbReference type="AlphaFoldDB" id="A0A8B8D0T2"/>
<keyword evidence="1" id="KW-0812">Transmembrane</keyword>
<proteinExistence type="predicted"/>
<feature type="transmembrane region" description="Helical" evidence="1">
    <location>
        <begin position="20"/>
        <end position="40"/>
    </location>
</feature>